<dbReference type="PROSITE" id="PS50937">
    <property type="entry name" value="HTH_MERR_2"/>
    <property type="match status" value="1"/>
</dbReference>
<evidence type="ECO:0000259" key="1">
    <source>
        <dbReference type="PROSITE" id="PS50937"/>
    </source>
</evidence>
<protein>
    <recommendedName>
        <fullName evidence="1">HTH merR-type domain-containing protein</fullName>
    </recommendedName>
</protein>
<gene>
    <name evidence="2" type="ORF">DFP97_13512</name>
</gene>
<dbReference type="SUPFAM" id="SSF46955">
    <property type="entry name" value="Putative DNA-binding domain"/>
    <property type="match status" value="1"/>
</dbReference>
<dbReference type="GO" id="GO:0006355">
    <property type="term" value="P:regulation of DNA-templated transcription"/>
    <property type="evidence" value="ECO:0007669"/>
    <property type="project" value="InterPro"/>
</dbReference>
<sequence>MFKIGDFARLSKVTVKALRHYESVDCYSLHISTLLLVIAITWQARCPN</sequence>
<organism evidence="2 3">
    <name type="scientific">Paenibacillus prosopidis</name>
    <dbReference type="NCBI Taxonomy" id="630520"/>
    <lineage>
        <taxon>Bacteria</taxon>
        <taxon>Bacillati</taxon>
        <taxon>Bacillota</taxon>
        <taxon>Bacilli</taxon>
        <taxon>Bacillales</taxon>
        <taxon>Paenibacillaceae</taxon>
        <taxon>Paenibacillus</taxon>
    </lineage>
</organism>
<proteinExistence type="predicted"/>
<reference evidence="2 3" key="1">
    <citation type="submission" date="2018-07" db="EMBL/GenBank/DDBJ databases">
        <title>Genomic Encyclopedia of Type Strains, Phase III (KMG-III): the genomes of soil and plant-associated and newly described type strains.</title>
        <authorList>
            <person name="Whitman W."/>
        </authorList>
    </citation>
    <scope>NUCLEOTIDE SEQUENCE [LARGE SCALE GENOMIC DNA]</scope>
    <source>
        <strain evidence="2 3">CECT 7506</strain>
    </source>
</reference>
<dbReference type="GO" id="GO:0003677">
    <property type="term" value="F:DNA binding"/>
    <property type="evidence" value="ECO:0007669"/>
    <property type="project" value="InterPro"/>
</dbReference>
<dbReference type="InterPro" id="IPR009061">
    <property type="entry name" value="DNA-bd_dom_put_sf"/>
</dbReference>
<evidence type="ECO:0000313" key="2">
    <source>
        <dbReference type="EMBL" id="RCW40350.1"/>
    </source>
</evidence>
<name>A0A368VGE4_9BACL</name>
<keyword evidence="3" id="KW-1185">Reference proteome</keyword>
<dbReference type="Proteomes" id="UP000252415">
    <property type="component" value="Unassembled WGS sequence"/>
</dbReference>
<evidence type="ECO:0000313" key="3">
    <source>
        <dbReference type="Proteomes" id="UP000252415"/>
    </source>
</evidence>
<comment type="caution">
    <text evidence="2">The sequence shown here is derived from an EMBL/GenBank/DDBJ whole genome shotgun (WGS) entry which is preliminary data.</text>
</comment>
<dbReference type="AlphaFoldDB" id="A0A368VGE4"/>
<dbReference type="EMBL" id="QPJD01000035">
    <property type="protein sequence ID" value="RCW40350.1"/>
    <property type="molecule type" value="Genomic_DNA"/>
</dbReference>
<accession>A0A368VGE4</accession>
<dbReference type="InterPro" id="IPR000551">
    <property type="entry name" value="MerR-type_HTH_dom"/>
</dbReference>
<feature type="domain" description="HTH merR-type" evidence="1">
    <location>
        <begin position="1"/>
        <end position="22"/>
    </location>
</feature>